<dbReference type="Proteomes" id="UP001264980">
    <property type="component" value="Unassembled WGS sequence"/>
</dbReference>
<name>A0ABU1R205_9BACT</name>
<dbReference type="EMBL" id="JAVDTI010000004">
    <property type="protein sequence ID" value="MDR6807433.1"/>
    <property type="molecule type" value="Genomic_DNA"/>
</dbReference>
<proteinExistence type="predicted"/>
<sequence length="110" mass="13127">MDFFKYSPMFKFVIKQNRLMAVVILTKKQVGDSVLTHYLSEKRELEDKLNVLEKKYQIDLQAFEAQLESSSVENFEAWDDLIQWKAYHQFLLEIETKITDTVFTNLHYSP</sequence>
<evidence type="ECO:0000313" key="3">
    <source>
        <dbReference type="Proteomes" id="UP001264980"/>
    </source>
</evidence>
<accession>A0ABU1R205</accession>
<comment type="caution">
    <text evidence="2">The sequence shown here is derived from an EMBL/GenBank/DDBJ whole genome shotgun (WGS) entry which is preliminary data.</text>
</comment>
<dbReference type="RefSeq" id="WP_309987825.1">
    <property type="nucleotide sequence ID" value="NZ_JAVDTI010000004.1"/>
</dbReference>
<feature type="coiled-coil region" evidence="1">
    <location>
        <begin position="35"/>
        <end position="62"/>
    </location>
</feature>
<reference evidence="2 3" key="1">
    <citation type="submission" date="2023-07" db="EMBL/GenBank/DDBJ databases">
        <title>Sorghum-associated microbial communities from plants grown in Nebraska, USA.</title>
        <authorList>
            <person name="Schachtman D."/>
        </authorList>
    </citation>
    <scope>NUCLEOTIDE SEQUENCE [LARGE SCALE GENOMIC DNA]</scope>
    <source>
        <strain evidence="2 3">BE57</strain>
    </source>
</reference>
<organism evidence="2 3">
    <name type="scientific">Dyadobacter fermentans</name>
    <dbReference type="NCBI Taxonomy" id="94254"/>
    <lineage>
        <taxon>Bacteria</taxon>
        <taxon>Pseudomonadati</taxon>
        <taxon>Bacteroidota</taxon>
        <taxon>Cytophagia</taxon>
        <taxon>Cytophagales</taxon>
        <taxon>Spirosomataceae</taxon>
        <taxon>Dyadobacter</taxon>
    </lineage>
</organism>
<gene>
    <name evidence="2" type="ORF">J2W84_004484</name>
</gene>
<evidence type="ECO:0000256" key="1">
    <source>
        <dbReference type="SAM" id="Coils"/>
    </source>
</evidence>
<keyword evidence="1" id="KW-0175">Coiled coil</keyword>
<protein>
    <submittedName>
        <fullName evidence="2">Uncharacterized protein</fullName>
    </submittedName>
</protein>
<evidence type="ECO:0000313" key="2">
    <source>
        <dbReference type="EMBL" id="MDR6807433.1"/>
    </source>
</evidence>
<keyword evidence="3" id="KW-1185">Reference proteome</keyword>